<evidence type="ECO:0000313" key="6">
    <source>
        <dbReference type="Proteomes" id="UP000199450"/>
    </source>
</evidence>
<dbReference type="Gene3D" id="3.10.170.10">
    <property type="match status" value="1"/>
</dbReference>
<dbReference type="Proteomes" id="UP000199450">
    <property type="component" value="Unassembled WGS sequence"/>
</dbReference>
<dbReference type="RefSeq" id="WP_090000789.1">
    <property type="nucleotide sequence ID" value="NZ_FOBV01000007.1"/>
</dbReference>
<dbReference type="Pfam" id="PF01447">
    <property type="entry name" value="Peptidase_M4"/>
    <property type="match status" value="1"/>
</dbReference>
<dbReference type="Gene3D" id="3.10.450.40">
    <property type="match status" value="1"/>
</dbReference>
<feature type="chain" id="PRO_5011491531" evidence="2">
    <location>
        <begin position="21"/>
        <end position="616"/>
    </location>
</feature>
<keyword evidence="6" id="KW-1185">Reference proteome</keyword>
<name>A0A1H8BMP3_9FLAO</name>
<proteinExistence type="predicted"/>
<dbReference type="EMBL" id="FOBV01000007">
    <property type="protein sequence ID" value="SEM83167.1"/>
    <property type="molecule type" value="Genomic_DNA"/>
</dbReference>
<dbReference type="InterPro" id="IPR050728">
    <property type="entry name" value="Zinc_Metalloprotease_M4"/>
</dbReference>
<feature type="signal peptide" evidence="2">
    <location>
        <begin position="1"/>
        <end position="20"/>
    </location>
</feature>
<feature type="domain" description="Secretion system C-terminal sorting" evidence="4">
    <location>
        <begin position="547"/>
        <end position="608"/>
    </location>
</feature>
<sequence>MKIKLNLLILGCLMSASALMGQESSFEVPARKWIIENSRNLGIQSFSQFKLNFVRKGGTGETLRFQHMIKDVPVFQSEIIVHFNKQNNLTYTSTESFKKNVQEINTIPSFSPTEAIKKAYIASHSKGETTFEENKLFVYVTEQGHTKLVYRVITNSYDNPGDWETIIDAHNGDVISVKDISFYHKEKSENPPKKTSKQSITKKNTLVTGSAYIFNPDPLSKTQVAYGGQYVDGNDATNASLDAARTLVTIPELELNAGIYKLKGTYVEIADLEAPTTGLFTQTNNQFLFNRNEQGFEAVNAYWHLDNNLRYINLTLGILCKPTQNAGVLKFDPHGFNGSDNSHYVGSTQILTFGEGGVDDAEDADVILHELGHGIHDWITNGGLSQVDGLSEGCGDYWAQSYSRSLNQWQPTDAAYHWMFNWDGHNSFWPGRITNYTAAYPGGLTGSIHTDGQIWASALMRIYNAIGKEKTDRAFLEGLAMTSSSTNQENAAIAVRQAAIDMLGTFGFTCSDITQMTTEFTAAGYTMPAYSCQLGVEDVFKKEIIAIYPNPVSDVLNISMKINKEEKVEIFNMEGRKVIETTITNGRNSINVSQLQVGDYILKIKGLELSTKFIKK</sequence>
<dbReference type="PANTHER" id="PTHR33794:SF1">
    <property type="entry name" value="BACILLOLYSIN"/>
    <property type="match status" value="1"/>
</dbReference>
<dbReference type="Pfam" id="PF18962">
    <property type="entry name" value="Por_Secre_tail"/>
    <property type="match status" value="1"/>
</dbReference>
<reference evidence="6" key="1">
    <citation type="submission" date="2016-10" db="EMBL/GenBank/DDBJ databases">
        <authorList>
            <person name="Varghese N."/>
            <person name="Submissions S."/>
        </authorList>
    </citation>
    <scope>NUCLEOTIDE SEQUENCE [LARGE SCALE GENOMIC DNA]</scope>
    <source>
        <strain evidence="6">DSM 17453</strain>
    </source>
</reference>
<feature type="domain" description="Peptidase M4" evidence="3">
    <location>
        <begin position="257"/>
        <end position="375"/>
    </location>
</feature>
<dbReference type="PANTHER" id="PTHR33794">
    <property type="entry name" value="BACILLOLYSIN"/>
    <property type="match status" value="1"/>
</dbReference>
<dbReference type="NCBIfam" id="TIGR04183">
    <property type="entry name" value="Por_Secre_tail"/>
    <property type="match status" value="1"/>
</dbReference>
<accession>A0A1H8BMP3</accession>
<dbReference type="STRING" id="295069.SAMN05421856_10764"/>
<evidence type="ECO:0000256" key="1">
    <source>
        <dbReference type="ARBA" id="ARBA00022729"/>
    </source>
</evidence>
<dbReference type="SUPFAM" id="SSF55486">
    <property type="entry name" value="Metalloproteases ('zincins'), catalytic domain"/>
    <property type="match status" value="1"/>
</dbReference>
<keyword evidence="1 2" id="KW-0732">Signal</keyword>
<gene>
    <name evidence="5" type="ORF">SAMN05421856_10764</name>
</gene>
<dbReference type="OrthoDB" id="5289240at2"/>
<evidence type="ECO:0000259" key="3">
    <source>
        <dbReference type="Pfam" id="PF01447"/>
    </source>
</evidence>
<evidence type="ECO:0000313" key="5">
    <source>
        <dbReference type="EMBL" id="SEM83167.1"/>
    </source>
</evidence>
<dbReference type="InterPro" id="IPR026444">
    <property type="entry name" value="Secre_tail"/>
</dbReference>
<protein>
    <submittedName>
        <fullName evidence="5">Por secretion system C-terminal sorting domain-containing protein</fullName>
    </submittedName>
</protein>
<organism evidence="5 6">
    <name type="scientific">Chryseobacterium taichungense</name>
    <dbReference type="NCBI Taxonomy" id="295069"/>
    <lineage>
        <taxon>Bacteria</taxon>
        <taxon>Pseudomonadati</taxon>
        <taxon>Bacteroidota</taxon>
        <taxon>Flavobacteriia</taxon>
        <taxon>Flavobacteriales</taxon>
        <taxon>Weeksellaceae</taxon>
        <taxon>Chryseobacterium group</taxon>
        <taxon>Chryseobacterium</taxon>
    </lineage>
</organism>
<evidence type="ECO:0000259" key="4">
    <source>
        <dbReference type="Pfam" id="PF18962"/>
    </source>
</evidence>
<dbReference type="GO" id="GO:0004222">
    <property type="term" value="F:metalloendopeptidase activity"/>
    <property type="evidence" value="ECO:0007669"/>
    <property type="project" value="InterPro"/>
</dbReference>
<dbReference type="InterPro" id="IPR013856">
    <property type="entry name" value="Peptidase_M4_domain"/>
</dbReference>
<dbReference type="AlphaFoldDB" id="A0A1H8BMP3"/>
<evidence type="ECO:0000256" key="2">
    <source>
        <dbReference type="SAM" id="SignalP"/>
    </source>
</evidence>